<evidence type="ECO:0000259" key="2">
    <source>
        <dbReference type="SMART" id="SM01319"/>
    </source>
</evidence>
<feature type="region of interest" description="Disordered" evidence="1">
    <location>
        <begin position="573"/>
        <end position="635"/>
    </location>
</feature>
<dbReference type="InterPro" id="IPR040006">
    <property type="entry name" value="TNKS1BP1-like"/>
</dbReference>
<evidence type="ECO:0000313" key="3">
    <source>
        <dbReference type="EMBL" id="MED6263432.1"/>
    </source>
</evidence>
<feature type="region of interest" description="Disordered" evidence="1">
    <location>
        <begin position="821"/>
        <end position="950"/>
    </location>
</feature>
<sequence length="1365" mass="155225">MSGELSVNGQALVFSEHYFLFCSPFPVHLVVRDARAEAGGAEGVSAAGWRSSSGRTSSYYLREDTRDKAMDSTTQASQSGGLPKTKPALPPKPSLTPKPFSLQKKTTIRSVSAPKTATKTVPTPKSPTPQTEKSEAKSCPTNAVITPAKKLPQPTSASAPKTQPAGVPPKSQPEATKASEATPQNKSGLGSEMVAPDPTTKTTPPIEERKSESVQKDSVIQTNHKTPSEAVASSEQKDGEEKQSDTPVPVTQMTEESSSNSFLANSSVYKCGSTRKRLPKELTSKFESGGVPLPPQPSKATSKPITKDDSDKPESSDTQQSPATPEPPIRESDALNEDFTSGNSIKKRISRLFDSVSQPDVPTKREDPEILNGIGGVKEQIKNWAAETGPEDQKVEKKPQAVASVHSKGFQPVDEKSPETSRLEVPPAEETATQPVDAHSTVSPPTRSQIVPPKEARTEDKYLENATETHAEIDKPKEDVQPQRNDVAADDEKDLSIDGALKRKRKAKRRSVRFGTVVADDGGPPLMLSLEPESSEDEKQKEDAEAENKEEAVAPMPIYRRVGILQRKDEETQIQETLKHQQFQQRQKEEESEEARLKMEEAQKQIEEEEAREKEKAKQKELEKKQLEERREMERLRDEKIEKERQMELLRQRQIEEEINKERLGLEKEKRNEEIMREERKRQRQKKEEERLIQKQKLEEERRETELELMRQRKEEEERLRQEKMEQQKLKQEAEEKEKLRRLEEEEKIKRRELEEQRTKELELLRQRKEEEERLRQEQMEQRKLKQEAEEKEKLRRVEEEEKIKRRELKEQRMKELELLRQRKEEEERLRQEQMEQKLKQEAEEEERLRQEDEERKRKDLGRIMQQEKEQEEERKMIDKRKIQMEKEKAEELKRKMQEDLEKQRAEEPSKKLRTDEENDKAGENLINFDTEDYSQKSEPLFSPSSNISENTKSPIDNIYDDFSVQNPLLDVDFDDFSVKPRRWTPLPRLETAPISSSKTVEPVNKDNWLVPFDSEPWKSQQQKLSEQAGKTLVPTPAPDSPKKEKLEQLLIDPGVKEKVEEQRPVEDQFESAEIKMEEEDEGNEEEDEEKMENGSEVAIKEDEDEEEDEKEPHVYSYPINNEDEPIEALFHSEPPQQDGISEQTLKPDSPTPISDPVPDVSSEDVDCTDSQREPDLAPFPEISTPLLDTSTQRSKAVLSRRRTRSRPSRSLRLGSIKAARVELNIHDAEKGAESNENESDSEEEPPKSKPASSPPTSTQKVPMFPGLSPAALLAGIKKKTGGGAAGAGERTAKDKGPQEKESQNKEVASSLSQISGSPRLPAHLAGAARVLPPNDSKNGSAASSPAWLKELKSKKRMSQHNGET</sequence>
<feature type="compositionally biased region" description="Polar residues" evidence="1">
    <location>
        <begin position="245"/>
        <end position="256"/>
    </location>
</feature>
<comment type="caution">
    <text evidence="3">The sequence shown here is derived from an EMBL/GenBank/DDBJ whole genome shotgun (WGS) entry which is preliminary data.</text>
</comment>
<feature type="region of interest" description="Disordered" evidence="1">
    <location>
        <begin position="64"/>
        <end position="561"/>
    </location>
</feature>
<feature type="compositionally biased region" description="Low complexity" evidence="1">
    <location>
        <begin position="257"/>
        <end position="267"/>
    </location>
</feature>
<dbReference type="PANTHER" id="PTHR22042">
    <property type="entry name" value="TANKYRASE 1 BINDING PROTEIN"/>
    <property type="match status" value="1"/>
</dbReference>
<feature type="compositionally biased region" description="Acidic residues" evidence="1">
    <location>
        <begin position="1077"/>
        <end position="1091"/>
    </location>
</feature>
<feature type="compositionally biased region" description="Basic and acidic residues" evidence="1">
    <location>
        <begin position="821"/>
        <end position="923"/>
    </location>
</feature>
<feature type="compositionally biased region" description="Basic and acidic residues" evidence="1">
    <location>
        <begin position="1220"/>
        <end position="1234"/>
    </location>
</feature>
<feature type="compositionally biased region" description="Polar residues" evidence="1">
    <location>
        <begin position="1306"/>
        <end position="1317"/>
    </location>
</feature>
<feature type="compositionally biased region" description="Polar residues" evidence="1">
    <location>
        <begin position="216"/>
        <end position="225"/>
    </location>
</feature>
<feature type="compositionally biased region" description="Basic and acidic residues" evidence="1">
    <location>
        <begin position="537"/>
        <end position="552"/>
    </location>
</feature>
<dbReference type="EMBL" id="JAHUTJ010000209">
    <property type="protein sequence ID" value="MED6263432.1"/>
    <property type="molecule type" value="Genomic_DNA"/>
</dbReference>
<gene>
    <name evidence="3" type="ORF">CHARACLAT_004537</name>
</gene>
<dbReference type="Proteomes" id="UP001352852">
    <property type="component" value="Unassembled WGS sequence"/>
</dbReference>
<feature type="region of interest" description="Disordered" evidence="1">
    <location>
        <begin position="714"/>
        <end position="740"/>
    </location>
</feature>
<feature type="compositionally biased region" description="Basic and acidic residues" evidence="1">
    <location>
        <begin position="305"/>
        <end position="315"/>
    </location>
</feature>
<feature type="compositionally biased region" description="Basic and acidic residues" evidence="1">
    <location>
        <begin position="454"/>
        <end position="481"/>
    </location>
</feature>
<feature type="region of interest" description="Disordered" evidence="1">
    <location>
        <begin position="776"/>
        <end position="799"/>
    </location>
</feature>
<feature type="compositionally biased region" description="Basic and acidic residues" evidence="1">
    <location>
        <begin position="206"/>
        <end position="215"/>
    </location>
</feature>
<feature type="compositionally biased region" description="Basic and acidic residues" evidence="1">
    <location>
        <begin position="1055"/>
        <end position="1067"/>
    </location>
</feature>
<feature type="region of interest" description="Disordered" evidence="1">
    <location>
        <begin position="661"/>
        <end position="691"/>
    </location>
</feature>
<feature type="compositionally biased region" description="Polar residues" evidence="1">
    <location>
        <begin position="179"/>
        <end position="188"/>
    </location>
</feature>
<proteinExistence type="predicted"/>
<feature type="compositionally biased region" description="Basic and acidic residues" evidence="1">
    <location>
        <begin position="1291"/>
        <end position="1305"/>
    </location>
</feature>
<feature type="domain" description="Tankyrase 1-binding protein C-terminal" evidence="2">
    <location>
        <begin position="1175"/>
        <end position="1356"/>
    </location>
</feature>
<feature type="compositionally biased region" description="Basic residues" evidence="1">
    <location>
        <begin position="1199"/>
        <end position="1210"/>
    </location>
</feature>
<accession>A0ABU7CKE7</accession>
<keyword evidence="4" id="KW-1185">Reference proteome</keyword>
<feature type="compositionally biased region" description="Basic residues" evidence="1">
    <location>
        <begin position="502"/>
        <end position="512"/>
    </location>
</feature>
<dbReference type="InterPro" id="IPR032764">
    <property type="entry name" value="Tankyrase-bd_C"/>
</dbReference>
<feature type="compositionally biased region" description="Low complexity" evidence="1">
    <location>
        <begin position="112"/>
        <end position="123"/>
    </location>
</feature>
<feature type="compositionally biased region" description="Polar residues" evidence="1">
    <location>
        <begin position="71"/>
        <end position="80"/>
    </location>
</feature>
<feature type="compositionally biased region" description="Basic and acidic residues" evidence="1">
    <location>
        <begin position="235"/>
        <end position="244"/>
    </location>
</feature>
<evidence type="ECO:0000256" key="1">
    <source>
        <dbReference type="SAM" id="MobiDB-lite"/>
    </source>
</evidence>
<evidence type="ECO:0000313" key="4">
    <source>
        <dbReference type="Proteomes" id="UP001352852"/>
    </source>
</evidence>
<dbReference type="PANTHER" id="PTHR22042:SF3">
    <property type="entry name" value="RIKEN CDNA 2900026A02 GENE"/>
    <property type="match status" value="1"/>
</dbReference>
<protein>
    <recommendedName>
        <fullName evidence="2">Tankyrase 1-binding protein C-terminal domain-containing protein</fullName>
    </recommendedName>
</protein>
<dbReference type="SMART" id="SM01319">
    <property type="entry name" value="Tankyrase_bdg_C"/>
    <property type="match status" value="1"/>
</dbReference>
<dbReference type="Pfam" id="PF15327">
    <property type="entry name" value="Tankyrase_bdg_C"/>
    <property type="match status" value="1"/>
</dbReference>
<organism evidence="3 4">
    <name type="scientific">Characodon lateralis</name>
    <dbReference type="NCBI Taxonomy" id="208331"/>
    <lineage>
        <taxon>Eukaryota</taxon>
        <taxon>Metazoa</taxon>
        <taxon>Chordata</taxon>
        <taxon>Craniata</taxon>
        <taxon>Vertebrata</taxon>
        <taxon>Euteleostomi</taxon>
        <taxon>Actinopterygii</taxon>
        <taxon>Neopterygii</taxon>
        <taxon>Teleostei</taxon>
        <taxon>Neoteleostei</taxon>
        <taxon>Acanthomorphata</taxon>
        <taxon>Ovalentaria</taxon>
        <taxon>Atherinomorphae</taxon>
        <taxon>Cyprinodontiformes</taxon>
        <taxon>Goodeidae</taxon>
        <taxon>Characodon</taxon>
    </lineage>
</organism>
<name>A0ABU7CKE7_9TELE</name>
<feature type="region of interest" description="Disordered" evidence="1">
    <location>
        <begin position="993"/>
        <end position="1365"/>
    </location>
</feature>
<feature type="compositionally biased region" description="Polar residues" evidence="1">
    <location>
        <begin position="1135"/>
        <end position="1147"/>
    </location>
</feature>
<feature type="compositionally biased region" description="Basic and acidic residues" evidence="1">
    <location>
        <begin position="586"/>
        <end position="635"/>
    </location>
</feature>
<feature type="compositionally biased region" description="Polar residues" evidence="1">
    <location>
        <begin position="574"/>
        <end position="585"/>
    </location>
</feature>
<feature type="compositionally biased region" description="Basic and acidic residues" evidence="1">
    <location>
        <begin position="413"/>
        <end position="422"/>
    </location>
</feature>
<reference evidence="3 4" key="1">
    <citation type="submission" date="2021-06" db="EMBL/GenBank/DDBJ databases">
        <authorList>
            <person name="Palmer J.M."/>
        </authorList>
    </citation>
    <scope>NUCLEOTIDE SEQUENCE [LARGE SCALE GENOMIC DNA]</scope>
    <source>
        <strain evidence="3 4">CL_MEX2019</strain>
        <tissue evidence="3">Muscle</tissue>
    </source>
</reference>
<feature type="compositionally biased region" description="Polar residues" evidence="1">
    <location>
        <begin position="440"/>
        <end position="449"/>
    </location>
</feature>